<keyword evidence="1" id="KW-0812">Transmembrane</keyword>
<evidence type="ECO:0000313" key="2">
    <source>
        <dbReference type="EMBL" id="SHE25955.1"/>
    </source>
</evidence>
<feature type="transmembrane region" description="Helical" evidence="1">
    <location>
        <begin position="393"/>
        <end position="415"/>
    </location>
</feature>
<feature type="transmembrane region" description="Helical" evidence="1">
    <location>
        <begin position="460"/>
        <end position="479"/>
    </location>
</feature>
<feature type="transmembrane region" description="Helical" evidence="1">
    <location>
        <begin position="435"/>
        <end position="453"/>
    </location>
</feature>
<proteinExistence type="predicted"/>
<feature type="transmembrane region" description="Helical" evidence="1">
    <location>
        <begin position="83"/>
        <end position="107"/>
    </location>
</feature>
<protein>
    <recommendedName>
        <fullName evidence="4">Abc-2 type transporter</fullName>
    </recommendedName>
</protein>
<dbReference type="AlphaFoldDB" id="A0A1M4S145"/>
<accession>A0A1M4S145</accession>
<dbReference type="EMBL" id="FQTT01000012">
    <property type="protein sequence ID" value="SHE25955.1"/>
    <property type="molecule type" value="Genomic_DNA"/>
</dbReference>
<feature type="transmembrane region" description="Helical" evidence="1">
    <location>
        <begin position="128"/>
        <end position="154"/>
    </location>
</feature>
<keyword evidence="3" id="KW-1185">Reference proteome</keyword>
<keyword evidence="1" id="KW-1133">Transmembrane helix</keyword>
<gene>
    <name evidence="2" type="ORF">ACGLYG10_2192</name>
</gene>
<organism evidence="2 3">
    <name type="scientific">Actinomyces glycerinitolerans</name>
    <dbReference type="NCBI Taxonomy" id="1892869"/>
    <lineage>
        <taxon>Bacteria</taxon>
        <taxon>Bacillati</taxon>
        <taxon>Actinomycetota</taxon>
        <taxon>Actinomycetes</taxon>
        <taxon>Actinomycetales</taxon>
        <taxon>Actinomycetaceae</taxon>
        <taxon>Actinomyces</taxon>
    </lineage>
</organism>
<dbReference type="RefSeq" id="WP_073331702.1">
    <property type="nucleotide sequence ID" value="NZ_FQTT01000012.1"/>
</dbReference>
<sequence>MITRPTFMRPALRTARTLAHEERAWLLALPTAVTLLTALLAPSYATTYATAADLARAVAMSRISKALTALYGELPESADAVQLAVWELGALTCLLLGVVVVLRAVAVTRAQEDGGRSEMLRGGGVGPVGELVGVSLMLGTQCVLLGISAGVGILALEGAEAADATAYGIAVAGTCALLAAVTVLLAQLTTDATGARGAGLAALAVLYAGHGAWAAQGWGWAGAWSPFALRSAIDPGGKNNWQPAAIAGAALVVLLAAAAGAARRRDLGAGLIRLGSGRQRPLRARGPVTLALRRSRLQMLTWALAAAAIAGVLAAMGENMVELARQGAVDGGTFGSLLGGGDPGEGFLSYIGVLMAALASAQSVALAGRFAAEECSGLVEAARGTGTGSARQLAAWCLVSLVASSLTLGAATLAAGQVGRALLGTTADDALRLVAGQWPAAAACTGVTALLGGAWPRLRWLAWAPLLAGLGIAQLGPSLDLPQSMIDAGLFAQAGDPTMVWLVLVGATGTMAGAVVAHRRDLHPAIGRQPAGRGLQSAFAYARLRR</sequence>
<reference evidence="3" key="1">
    <citation type="submission" date="2016-09" db="EMBL/GenBank/DDBJ databases">
        <authorList>
            <person name="Strepis N."/>
        </authorList>
    </citation>
    <scope>NUCLEOTIDE SEQUENCE [LARGE SCALE GENOMIC DNA]</scope>
</reference>
<feature type="transmembrane region" description="Helical" evidence="1">
    <location>
        <begin position="347"/>
        <end position="372"/>
    </location>
</feature>
<evidence type="ECO:0000256" key="1">
    <source>
        <dbReference type="SAM" id="Phobius"/>
    </source>
</evidence>
<name>A0A1M4S145_9ACTO</name>
<feature type="transmembrane region" description="Helical" evidence="1">
    <location>
        <begin position="166"/>
        <end position="186"/>
    </location>
</feature>
<keyword evidence="1" id="KW-0472">Membrane</keyword>
<evidence type="ECO:0008006" key="4">
    <source>
        <dbReference type="Google" id="ProtNLM"/>
    </source>
</evidence>
<feature type="transmembrane region" description="Helical" evidence="1">
    <location>
        <begin position="241"/>
        <end position="262"/>
    </location>
</feature>
<feature type="transmembrane region" description="Helical" evidence="1">
    <location>
        <begin position="198"/>
        <end position="221"/>
    </location>
</feature>
<dbReference type="STRING" id="1892869.ACGLYG10_2192"/>
<feature type="transmembrane region" description="Helical" evidence="1">
    <location>
        <begin position="299"/>
        <end position="317"/>
    </location>
</feature>
<dbReference type="OrthoDB" id="3250649at2"/>
<feature type="transmembrane region" description="Helical" evidence="1">
    <location>
        <begin position="499"/>
        <end position="518"/>
    </location>
</feature>
<dbReference type="Proteomes" id="UP000184291">
    <property type="component" value="Unassembled WGS sequence"/>
</dbReference>
<evidence type="ECO:0000313" key="3">
    <source>
        <dbReference type="Proteomes" id="UP000184291"/>
    </source>
</evidence>